<dbReference type="Pfam" id="PF03571">
    <property type="entry name" value="Peptidase_M49"/>
    <property type="match status" value="1"/>
</dbReference>
<evidence type="ECO:0000256" key="1">
    <source>
        <dbReference type="ARBA" id="ARBA00022723"/>
    </source>
</evidence>
<accession>A0A6A6T972</accession>
<name>A0A6A6T972_9PLEO</name>
<dbReference type="PANTHER" id="PTHR23422:SF11">
    <property type="entry name" value="DIPEPTIDYL PEPTIDASE 3"/>
    <property type="match status" value="1"/>
</dbReference>
<dbReference type="GO" id="GO:0005737">
    <property type="term" value="C:cytoplasm"/>
    <property type="evidence" value="ECO:0007669"/>
    <property type="project" value="TreeGrafter"/>
</dbReference>
<dbReference type="Proteomes" id="UP000799324">
    <property type="component" value="Unassembled WGS sequence"/>
</dbReference>
<dbReference type="Gene3D" id="3.30.540.30">
    <property type="match status" value="3"/>
</dbReference>
<dbReference type="EMBL" id="MU004349">
    <property type="protein sequence ID" value="KAF2655408.1"/>
    <property type="molecule type" value="Genomic_DNA"/>
</dbReference>
<evidence type="ECO:0000256" key="2">
    <source>
        <dbReference type="ARBA" id="ARBA00022801"/>
    </source>
</evidence>
<reference evidence="3" key="1">
    <citation type="journal article" date="2020" name="Stud. Mycol.">
        <title>101 Dothideomycetes genomes: a test case for predicting lifestyles and emergence of pathogens.</title>
        <authorList>
            <person name="Haridas S."/>
            <person name="Albert R."/>
            <person name="Binder M."/>
            <person name="Bloem J."/>
            <person name="Labutti K."/>
            <person name="Salamov A."/>
            <person name="Andreopoulos B."/>
            <person name="Baker S."/>
            <person name="Barry K."/>
            <person name="Bills G."/>
            <person name="Bluhm B."/>
            <person name="Cannon C."/>
            <person name="Castanera R."/>
            <person name="Culley D."/>
            <person name="Daum C."/>
            <person name="Ezra D."/>
            <person name="Gonzalez J."/>
            <person name="Henrissat B."/>
            <person name="Kuo A."/>
            <person name="Liang C."/>
            <person name="Lipzen A."/>
            <person name="Lutzoni F."/>
            <person name="Magnuson J."/>
            <person name="Mondo S."/>
            <person name="Nolan M."/>
            <person name="Ohm R."/>
            <person name="Pangilinan J."/>
            <person name="Park H.-J."/>
            <person name="Ramirez L."/>
            <person name="Alfaro M."/>
            <person name="Sun H."/>
            <person name="Tritt A."/>
            <person name="Yoshinaga Y."/>
            <person name="Zwiers L.-H."/>
            <person name="Turgeon B."/>
            <person name="Goodwin S."/>
            <person name="Spatafora J."/>
            <person name="Crous P."/>
            <person name="Grigoriev I."/>
        </authorList>
    </citation>
    <scope>NUCLEOTIDE SEQUENCE</scope>
    <source>
        <strain evidence="3">CBS 122681</strain>
    </source>
</reference>
<protein>
    <submittedName>
        <fullName evidence="3">Peptidase M49, dipeptidyl-peptidase III</fullName>
    </submittedName>
</protein>
<dbReference type="InterPro" id="IPR039461">
    <property type="entry name" value="Peptidase_M49"/>
</dbReference>
<dbReference type="GO" id="GO:0046872">
    <property type="term" value="F:metal ion binding"/>
    <property type="evidence" value="ECO:0007669"/>
    <property type="project" value="UniProtKB-KW"/>
</dbReference>
<keyword evidence="2" id="KW-0378">Hydrolase</keyword>
<gene>
    <name evidence="3" type="ORF">K491DRAFT_598816</name>
</gene>
<sequence length="705" mass="78974">MAPQELLADIDPPVFALSARSAFEQLSPKEKLYAHHMSRAAYNGARILLNQVSPESETIVDMIFALYGFCNGEWFIFANQCAIGAAEMDRFLDYAAMVLDSLGNYRGYGDRKIIPRISRERLDQLCVRCEEASALFKKVSAAIFCPTPERLGYPDQGGMSSYFPGSLLSKSEITEVSDALLKRGFYLENTSLRKTQAGEDCIYEVLVSSVETGAPTDLDGCFQLEGSHRWVRLVYGHFAAELAEVSASLSKAAHYARNEHQRRYVLELVNYVRRGSVDSQKEASVAWLKDVAPPVETFTGFMECYRDPSSFRCEWEGLVALQNNEQTKAFDEMAGHALDLIKELPWVGVNGGFGDNTLGPFEHERFSRPDFVSLEVLTFCVSNCWTGITGPNFDDIEAAYGLKNIYLSNRAAAVNLNDQVPFIRNEDLAEYKTIRRISFTAIVAVHELIGHACGKLLKETESGEFNFDINDPPISPLSHVAIDTWYKIGQSERSVFGDIYTAFDECLAESVALLLIAHESVQYMVATVEGRRVTVEYHAYLQIISLGLRALLSYDPSTKKWNQSHDRARFAILKTLFEDGDGLLEIEFSTTESGGPDLEISLAKTLVPSVGRRVVESLLLHLQIYRCTADAEHGRPFFEKLTAVDGVFQQFREAVVHHQQYRPLFVQANTVLQEGVVTLIEYPATKEGIIKSWVERGIDTTTDLF</sequence>
<dbReference type="OrthoDB" id="4694525at2759"/>
<dbReference type="PANTHER" id="PTHR23422">
    <property type="entry name" value="DIPEPTIDYL PEPTIDASE III-RELATED"/>
    <property type="match status" value="1"/>
</dbReference>
<evidence type="ECO:0000313" key="4">
    <source>
        <dbReference type="Proteomes" id="UP000799324"/>
    </source>
</evidence>
<proteinExistence type="predicted"/>
<dbReference type="GO" id="GO:0008239">
    <property type="term" value="F:dipeptidyl-peptidase activity"/>
    <property type="evidence" value="ECO:0007669"/>
    <property type="project" value="TreeGrafter"/>
</dbReference>
<keyword evidence="1" id="KW-0479">Metal-binding</keyword>
<dbReference type="AlphaFoldDB" id="A0A6A6T972"/>
<keyword evidence="4" id="KW-1185">Reference proteome</keyword>
<organism evidence="3 4">
    <name type="scientific">Lophiostoma macrostomum CBS 122681</name>
    <dbReference type="NCBI Taxonomy" id="1314788"/>
    <lineage>
        <taxon>Eukaryota</taxon>
        <taxon>Fungi</taxon>
        <taxon>Dikarya</taxon>
        <taxon>Ascomycota</taxon>
        <taxon>Pezizomycotina</taxon>
        <taxon>Dothideomycetes</taxon>
        <taxon>Pleosporomycetidae</taxon>
        <taxon>Pleosporales</taxon>
        <taxon>Lophiostomataceae</taxon>
        <taxon>Lophiostoma</taxon>
    </lineage>
</organism>
<evidence type="ECO:0000313" key="3">
    <source>
        <dbReference type="EMBL" id="KAF2655408.1"/>
    </source>
</evidence>